<dbReference type="InterPro" id="IPR040449">
    <property type="entry name" value="Peptidase_S66_N"/>
</dbReference>
<dbReference type="GO" id="GO:0004180">
    <property type="term" value="F:carboxypeptidase activity"/>
    <property type="evidence" value="ECO:0007669"/>
    <property type="project" value="UniProtKB-KW"/>
</dbReference>
<evidence type="ECO:0000256" key="5">
    <source>
        <dbReference type="ARBA" id="ARBA00022825"/>
    </source>
</evidence>
<keyword evidence="4" id="KW-0378">Hydrolase</keyword>
<keyword evidence="5" id="KW-0720">Serine protease</keyword>
<evidence type="ECO:0000313" key="9">
    <source>
        <dbReference type="EMBL" id="MST86514.1"/>
    </source>
</evidence>
<dbReference type="GO" id="GO:0008236">
    <property type="term" value="F:serine-type peptidase activity"/>
    <property type="evidence" value="ECO:0007669"/>
    <property type="project" value="UniProtKB-KW"/>
</dbReference>
<dbReference type="PANTHER" id="PTHR30237">
    <property type="entry name" value="MURAMOYLTETRAPEPTIDE CARBOXYPEPTIDASE"/>
    <property type="match status" value="1"/>
</dbReference>
<protein>
    <submittedName>
        <fullName evidence="9">LD-carboxypeptidase</fullName>
    </submittedName>
</protein>
<keyword evidence="3" id="KW-0645">Protease</keyword>
<dbReference type="SUPFAM" id="SSF52317">
    <property type="entry name" value="Class I glutamine amidotransferase-like"/>
    <property type="match status" value="1"/>
</dbReference>
<evidence type="ECO:0000259" key="8">
    <source>
        <dbReference type="Pfam" id="PF17676"/>
    </source>
</evidence>
<feature type="active site" description="Charge relay system" evidence="6">
    <location>
        <position position="260"/>
    </location>
</feature>
<dbReference type="Gene3D" id="3.50.30.60">
    <property type="entry name" value="LD-carboxypeptidase A C-terminal domain-like"/>
    <property type="match status" value="1"/>
</dbReference>
<sequence length="275" mass="30397">MKKAALTACSDPLTLDRKGEVNALKSVLASFGLSVTESEYLYDQRLAGRGPKRGAELTSFFLNPDMAYIFDVSGGDLANTVLPYIDFPAIKDSRAAFFGYSDLTTILNALVKNGNTAVNFQARNLIYDHSREEQYYFNEQVLSGKFAPECLKATFLRGSELRGEVLGGNLRCLLKLAGTEYWPDFSGKILLLESYGGGVYRIATLLEQCRQLGLFDQVSGILLGTFTELEEKGQESTVYDLLKEITPASLPIAWTHYIGHYTDARALALGREIVL</sequence>
<accession>A0A6A8MB12</accession>
<proteinExistence type="inferred from homology"/>
<evidence type="ECO:0000256" key="1">
    <source>
        <dbReference type="ARBA" id="ARBA00010233"/>
    </source>
</evidence>
<feature type="active site" description="Charge relay system" evidence="6">
    <location>
        <position position="193"/>
    </location>
</feature>
<dbReference type="GO" id="GO:0006508">
    <property type="term" value="P:proteolysis"/>
    <property type="evidence" value="ECO:0007669"/>
    <property type="project" value="UniProtKB-KW"/>
</dbReference>
<dbReference type="InterPro" id="IPR003507">
    <property type="entry name" value="S66_fam"/>
</dbReference>
<organism evidence="9 10">
    <name type="scientific">Lactobacillus porci</name>
    <dbReference type="NCBI Taxonomy" id="2012477"/>
    <lineage>
        <taxon>Bacteria</taxon>
        <taxon>Bacillati</taxon>
        <taxon>Bacillota</taxon>
        <taxon>Bacilli</taxon>
        <taxon>Lactobacillales</taxon>
        <taxon>Lactobacillaceae</taxon>
        <taxon>Lactobacillus</taxon>
    </lineage>
</organism>
<dbReference type="InterPro" id="IPR027461">
    <property type="entry name" value="Carboxypeptidase_A_C_sf"/>
</dbReference>
<dbReference type="Pfam" id="PF02016">
    <property type="entry name" value="Peptidase_S66"/>
    <property type="match status" value="1"/>
</dbReference>
<evidence type="ECO:0000256" key="3">
    <source>
        <dbReference type="ARBA" id="ARBA00022670"/>
    </source>
</evidence>
<gene>
    <name evidence="9" type="ORF">FYJ62_02365</name>
</gene>
<feature type="active site" description="Nucleophile" evidence="6">
    <location>
        <position position="101"/>
    </location>
</feature>
<keyword evidence="2 9" id="KW-0121">Carboxypeptidase</keyword>
<dbReference type="InterPro" id="IPR040921">
    <property type="entry name" value="Peptidase_S66C"/>
</dbReference>
<feature type="domain" description="LD-carboxypeptidase C-terminal" evidence="8">
    <location>
        <begin position="162"/>
        <end position="274"/>
    </location>
</feature>
<keyword evidence="10" id="KW-1185">Reference proteome</keyword>
<evidence type="ECO:0000256" key="2">
    <source>
        <dbReference type="ARBA" id="ARBA00022645"/>
    </source>
</evidence>
<dbReference type="PIRSF" id="PIRSF028757">
    <property type="entry name" value="LD-carboxypeptidase"/>
    <property type="match status" value="1"/>
</dbReference>
<dbReference type="RefSeq" id="WP_154547349.1">
    <property type="nucleotide sequence ID" value="NZ_VUMX01000004.1"/>
</dbReference>
<dbReference type="OrthoDB" id="9807329at2"/>
<name>A0A6A8MB12_9LACO</name>
<dbReference type="EMBL" id="VUMX01000004">
    <property type="protein sequence ID" value="MST86514.1"/>
    <property type="molecule type" value="Genomic_DNA"/>
</dbReference>
<feature type="domain" description="LD-carboxypeptidase N-terminal" evidence="7">
    <location>
        <begin position="5"/>
        <end position="114"/>
    </location>
</feature>
<dbReference type="SUPFAM" id="SSF141986">
    <property type="entry name" value="LD-carboxypeptidase A C-terminal domain-like"/>
    <property type="match status" value="1"/>
</dbReference>
<dbReference type="Proteomes" id="UP000438120">
    <property type="component" value="Unassembled WGS sequence"/>
</dbReference>
<dbReference type="AlphaFoldDB" id="A0A6A8MB12"/>
<dbReference type="PANTHER" id="PTHR30237:SF2">
    <property type="entry name" value="MUREIN TETRAPEPTIDE CARBOXYPEPTIDASE"/>
    <property type="match status" value="1"/>
</dbReference>
<evidence type="ECO:0000313" key="10">
    <source>
        <dbReference type="Proteomes" id="UP000438120"/>
    </source>
</evidence>
<reference evidence="9 10" key="1">
    <citation type="submission" date="2019-08" db="EMBL/GenBank/DDBJ databases">
        <title>In-depth cultivation of the pig gut microbiome towards novel bacterial diversity and tailored functional studies.</title>
        <authorList>
            <person name="Wylensek D."/>
            <person name="Hitch T.C.A."/>
            <person name="Clavel T."/>
        </authorList>
    </citation>
    <scope>NUCLEOTIDE SEQUENCE [LARGE SCALE GENOMIC DNA]</scope>
    <source>
        <strain evidence="9 10">Bifido-178-WT-2B</strain>
    </source>
</reference>
<dbReference type="Pfam" id="PF17676">
    <property type="entry name" value="Peptidase_S66C"/>
    <property type="match status" value="1"/>
</dbReference>
<evidence type="ECO:0000256" key="6">
    <source>
        <dbReference type="PIRSR" id="PIRSR028757-1"/>
    </source>
</evidence>
<dbReference type="InterPro" id="IPR027478">
    <property type="entry name" value="LdcA_N"/>
</dbReference>
<comment type="caution">
    <text evidence="9">The sequence shown here is derived from an EMBL/GenBank/DDBJ whole genome shotgun (WGS) entry which is preliminary data.</text>
</comment>
<evidence type="ECO:0000259" key="7">
    <source>
        <dbReference type="Pfam" id="PF02016"/>
    </source>
</evidence>
<evidence type="ECO:0000256" key="4">
    <source>
        <dbReference type="ARBA" id="ARBA00022801"/>
    </source>
</evidence>
<dbReference type="InterPro" id="IPR029062">
    <property type="entry name" value="Class_I_gatase-like"/>
</dbReference>
<dbReference type="Gene3D" id="3.40.50.10740">
    <property type="entry name" value="Class I glutamine amidotransferase-like"/>
    <property type="match status" value="1"/>
</dbReference>
<comment type="similarity">
    <text evidence="1">Belongs to the peptidase S66 family.</text>
</comment>